<dbReference type="Proteomes" id="UP001107558">
    <property type="component" value="Chromosome 1"/>
</dbReference>
<dbReference type="GO" id="GO:0030041">
    <property type="term" value="P:actin filament polymerization"/>
    <property type="evidence" value="ECO:0007669"/>
    <property type="project" value="TreeGrafter"/>
</dbReference>
<dbReference type="PANTHER" id="PTHR16091:SF1">
    <property type="entry name" value="TETRATRICOPEPTIDE REPEAT PROTEIN 17"/>
    <property type="match status" value="1"/>
</dbReference>
<dbReference type="Gene3D" id="1.25.40.10">
    <property type="entry name" value="Tetratricopeptide repeat domain"/>
    <property type="match status" value="1"/>
</dbReference>
<dbReference type="EMBL" id="JADBJN010000001">
    <property type="protein sequence ID" value="KAG5684131.1"/>
    <property type="molecule type" value="Genomic_DNA"/>
</dbReference>
<dbReference type="GO" id="GO:0005737">
    <property type="term" value="C:cytoplasm"/>
    <property type="evidence" value="ECO:0007669"/>
    <property type="project" value="TreeGrafter"/>
</dbReference>
<name>A0A9J6CRC7_POLVA</name>
<organism evidence="1 2">
    <name type="scientific">Polypedilum vanderplanki</name>
    <name type="common">Sleeping chironomid midge</name>
    <dbReference type="NCBI Taxonomy" id="319348"/>
    <lineage>
        <taxon>Eukaryota</taxon>
        <taxon>Metazoa</taxon>
        <taxon>Ecdysozoa</taxon>
        <taxon>Arthropoda</taxon>
        <taxon>Hexapoda</taxon>
        <taxon>Insecta</taxon>
        <taxon>Pterygota</taxon>
        <taxon>Neoptera</taxon>
        <taxon>Endopterygota</taxon>
        <taxon>Diptera</taxon>
        <taxon>Nematocera</taxon>
        <taxon>Chironomoidea</taxon>
        <taxon>Chironomidae</taxon>
        <taxon>Chironominae</taxon>
        <taxon>Polypedilum</taxon>
        <taxon>Polypedilum</taxon>
    </lineage>
</organism>
<dbReference type="InterPro" id="IPR011990">
    <property type="entry name" value="TPR-like_helical_dom_sf"/>
</dbReference>
<evidence type="ECO:0000313" key="1">
    <source>
        <dbReference type="EMBL" id="KAG5684131.1"/>
    </source>
</evidence>
<keyword evidence="2" id="KW-1185">Reference proteome</keyword>
<dbReference type="OrthoDB" id="2115703at2759"/>
<reference evidence="1" key="1">
    <citation type="submission" date="2021-03" db="EMBL/GenBank/DDBJ databases">
        <title>Chromosome level genome of the anhydrobiotic midge Polypedilum vanderplanki.</title>
        <authorList>
            <person name="Yoshida Y."/>
            <person name="Kikawada T."/>
            <person name="Gusev O."/>
        </authorList>
    </citation>
    <scope>NUCLEOTIDE SEQUENCE</scope>
    <source>
        <strain evidence="1">NIAS01</strain>
        <tissue evidence="1">Whole body or cell culture</tissue>
    </source>
</reference>
<sequence>MILPLLSSPYYMKNSNDLVAFLNQSAYKKKLDDLMKELVLIKANLTSKMNSLDLFSNELTKKISCIPDYFIDESDLYNLMNKNYFHRINYKVNVETSTKTQLPKCNEFFPLDFNVGLFEHLEAMKKRNKLKMEAEENLGSKELLNIFGISSANFPYTLYTQLKSNPSSWKLYTLASFYWRYKGNAKEAIECVRRAIYFAPRNKKDIPLLSLGTIFQRTNYLNDSVVVIKSAIDHSPKVAENIWSLGNSLLMLSQFNQSLESFYKVEKLDGSYSPRVDFIKKSINCFRNLKITLITMESSLDEILPGLEKYTSLKKEFEEYHDKLEQEQVPLKIRYFDDSFDQHKASLIQRSQICSTRIKNDEPVLFCDFLSDIQLVMQDFALDILNNYVELKKELIATYKINSLGIYKKILVENYSEL</sequence>
<proteinExistence type="predicted"/>
<protein>
    <submittedName>
        <fullName evidence="1">Uncharacterized protein</fullName>
    </submittedName>
</protein>
<evidence type="ECO:0000313" key="2">
    <source>
        <dbReference type="Proteomes" id="UP001107558"/>
    </source>
</evidence>
<dbReference type="InterPro" id="IPR052630">
    <property type="entry name" value="TTC17"/>
</dbReference>
<dbReference type="SUPFAM" id="SSF48452">
    <property type="entry name" value="TPR-like"/>
    <property type="match status" value="1"/>
</dbReference>
<dbReference type="PANTHER" id="PTHR16091">
    <property type="entry name" value="TTC17 PROTEIN"/>
    <property type="match status" value="1"/>
</dbReference>
<gene>
    <name evidence="1" type="ORF">PVAND_013372</name>
</gene>
<dbReference type="GO" id="GO:0015629">
    <property type="term" value="C:actin cytoskeleton"/>
    <property type="evidence" value="ECO:0007669"/>
    <property type="project" value="TreeGrafter"/>
</dbReference>
<dbReference type="AlphaFoldDB" id="A0A9J6CRC7"/>
<accession>A0A9J6CRC7</accession>
<comment type="caution">
    <text evidence="1">The sequence shown here is derived from an EMBL/GenBank/DDBJ whole genome shotgun (WGS) entry which is preliminary data.</text>
</comment>